<keyword evidence="6" id="KW-1133">Transmembrane helix</keyword>
<dbReference type="SUPFAM" id="SSF55846">
    <property type="entry name" value="N-acetylmuramoyl-L-alanine amidase-like"/>
    <property type="match status" value="1"/>
</dbReference>
<dbReference type="CDD" id="cd06583">
    <property type="entry name" value="PGRP"/>
    <property type="match status" value="1"/>
</dbReference>
<name>A0A3E2B3E0_9FIRM</name>
<dbReference type="Proteomes" id="UP000260649">
    <property type="component" value="Unassembled WGS sequence"/>
</dbReference>
<dbReference type="PANTHER" id="PTHR30417:SF1">
    <property type="entry name" value="N-ACETYLMURAMOYL-L-ALANINE AMIDASE AMID"/>
    <property type="match status" value="1"/>
</dbReference>
<dbReference type="GO" id="GO:0009253">
    <property type="term" value="P:peptidoglycan catabolic process"/>
    <property type="evidence" value="ECO:0007669"/>
    <property type="project" value="InterPro"/>
</dbReference>
<protein>
    <recommendedName>
        <fullName evidence="2">N-acetylmuramoyl-L-alanine amidase</fullName>
        <ecNumber evidence="2">3.5.1.28</ecNumber>
    </recommendedName>
</protein>
<dbReference type="GO" id="GO:0071555">
    <property type="term" value="P:cell wall organization"/>
    <property type="evidence" value="ECO:0007669"/>
    <property type="project" value="UniProtKB-KW"/>
</dbReference>
<keyword evidence="3" id="KW-0378">Hydrolase</keyword>
<evidence type="ECO:0000256" key="4">
    <source>
        <dbReference type="ARBA" id="ARBA00023316"/>
    </source>
</evidence>
<dbReference type="Gene3D" id="3.40.80.10">
    <property type="entry name" value="Peptidoglycan recognition protein-like"/>
    <property type="match status" value="1"/>
</dbReference>
<dbReference type="SMART" id="SM00644">
    <property type="entry name" value="Ami_2"/>
    <property type="match status" value="1"/>
</dbReference>
<reference evidence="8 9" key="1">
    <citation type="submission" date="2018-07" db="EMBL/GenBank/DDBJ databases">
        <title>GABA Modulating Bacteria of the Human Gut Microbiota.</title>
        <authorList>
            <person name="Strandwitz P."/>
            <person name="Kim K.H."/>
            <person name="Terekhova D."/>
            <person name="Liu J.K."/>
            <person name="Sharma A."/>
            <person name="Levering J."/>
            <person name="Mcdonald D."/>
            <person name="Dietrich D."/>
            <person name="Ramadhar T.R."/>
            <person name="Lekbua A."/>
            <person name="Mroue N."/>
            <person name="Liston C."/>
            <person name="Stewart E.J."/>
            <person name="Dubin M.J."/>
            <person name="Zengler K."/>
            <person name="Knight R."/>
            <person name="Gilbert J.A."/>
            <person name="Clardy J."/>
            <person name="Lewis K."/>
        </authorList>
    </citation>
    <scope>NUCLEOTIDE SEQUENCE [LARGE SCALE GENOMIC DNA]</scope>
    <source>
        <strain evidence="8 9">KLE1738</strain>
    </source>
</reference>
<keyword evidence="6" id="KW-0472">Membrane</keyword>
<feature type="transmembrane region" description="Helical" evidence="6">
    <location>
        <begin position="34"/>
        <end position="53"/>
    </location>
</feature>
<dbReference type="InterPro" id="IPR051206">
    <property type="entry name" value="NAMLAA_amidase_2"/>
</dbReference>
<dbReference type="InterPro" id="IPR036505">
    <property type="entry name" value="Amidase/PGRP_sf"/>
</dbReference>
<dbReference type="RefSeq" id="WP_021918923.1">
    <property type="nucleotide sequence ID" value="NZ_CAKXKJ010000015.1"/>
</dbReference>
<evidence type="ECO:0000256" key="3">
    <source>
        <dbReference type="ARBA" id="ARBA00022801"/>
    </source>
</evidence>
<organism evidence="8 9">
    <name type="scientific">Evtepia gabavorous</name>
    <dbReference type="NCBI Taxonomy" id="2211183"/>
    <lineage>
        <taxon>Bacteria</taxon>
        <taxon>Bacillati</taxon>
        <taxon>Bacillota</taxon>
        <taxon>Clostridia</taxon>
        <taxon>Eubacteriales</taxon>
        <taxon>Evtepia</taxon>
    </lineage>
</organism>
<dbReference type="Pfam" id="PF01510">
    <property type="entry name" value="Amidase_2"/>
    <property type="match status" value="1"/>
</dbReference>
<keyword evidence="9" id="KW-1185">Reference proteome</keyword>
<dbReference type="EMBL" id="QQRQ01000009">
    <property type="protein sequence ID" value="RFT06539.1"/>
    <property type="molecule type" value="Genomic_DNA"/>
</dbReference>
<evidence type="ECO:0000256" key="6">
    <source>
        <dbReference type="SAM" id="Phobius"/>
    </source>
</evidence>
<accession>A0A3E2B3E0</accession>
<comment type="caution">
    <text evidence="8">The sequence shown here is derived from an EMBL/GenBank/DDBJ whole genome shotgun (WGS) entry which is preliminary data.</text>
</comment>
<dbReference type="InterPro" id="IPR002502">
    <property type="entry name" value="Amidase_domain"/>
</dbReference>
<feature type="compositionally biased region" description="Basic residues" evidence="5">
    <location>
        <begin position="10"/>
        <end position="22"/>
    </location>
</feature>
<evidence type="ECO:0000313" key="9">
    <source>
        <dbReference type="Proteomes" id="UP000260649"/>
    </source>
</evidence>
<evidence type="ECO:0000256" key="1">
    <source>
        <dbReference type="ARBA" id="ARBA00001561"/>
    </source>
</evidence>
<dbReference type="AlphaFoldDB" id="A0A3E2B3E0"/>
<feature type="domain" description="N-acetylmuramoyl-L-alanine amidase" evidence="7">
    <location>
        <begin position="80"/>
        <end position="204"/>
    </location>
</feature>
<gene>
    <name evidence="8" type="ORF">DV520_07025</name>
</gene>
<dbReference type="EC" id="3.5.1.28" evidence="2"/>
<dbReference type="OrthoDB" id="9794294at2"/>
<keyword evidence="6" id="KW-0812">Transmembrane</keyword>
<dbReference type="GO" id="GO:0009254">
    <property type="term" value="P:peptidoglycan turnover"/>
    <property type="evidence" value="ECO:0007669"/>
    <property type="project" value="TreeGrafter"/>
</dbReference>
<comment type="catalytic activity">
    <reaction evidence="1">
        <text>Hydrolyzes the link between N-acetylmuramoyl residues and L-amino acid residues in certain cell-wall glycopeptides.</text>
        <dbReference type="EC" id="3.5.1.28"/>
    </reaction>
</comment>
<feature type="region of interest" description="Disordered" evidence="5">
    <location>
        <begin position="1"/>
        <end position="22"/>
    </location>
</feature>
<evidence type="ECO:0000259" key="7">
    <source>
        <dbReference type="SMART" id="SM00644"/>
    </source>
</evidence>
<sequence length="223" mass="24839">MPTATPRPRTAPRKQTPRRRAPRPAWDLPRLLRLLIPVLALVVIVGIVVNLVGGGDQMSKLARDRTPHWVDKQIIAINGSGRRGEKLSGVTDIAIHYVGNPGTTAQQNHDYYDQPDTTVSSHFLIGLDGEIIQCIPMDEKSSATNDRNLDTLSIEVCHPDATGQFTQASYDALVKLTAWLCDYCGIGRDHVIRHYDVTGKLCPLYFVDHPDAWTQFLADVKDY</sequence>
<evidence type="ECO:0000313" key="8">
    <source>
        <dbReference type="EMBL" id="RFT06539.1"/>
    </source>
</evidence>
<keyword evidence="4" id="KW-0961">Cell wall biogenesis/degradation</keyword>
<proteinExistence type="predicted"/>
<evidence type="ECO:0000256" key="2">
    <source>
        <dbReference type="ARBA" id="ARBA00011901"/>
    </source>
</evidence>
<dbReference type="GO" id="GO:0008745">
    <property type="term" value="F:N-acetylmuramoyl-L-alanine amidase activity"/>
    <property type="evidence" value="ECO:0007669"/>
    <property type="project" value="UniProtKB-EC"/>
</dbReference>
<evidence type="ECO:0000256" key="5">
    <source>
        <dbReference type="SAM" id="MobiDB-lite"/>
    </source>
</evidence>
<dbReference type="GeneID" id="97995480"/>
<dbReference type="PANTHER" id="PTHR30417">
    <property type="entry name" value="N-ACETYLMURAMOYL-L-ALANINE AMIDASE AMID"/>
    <property type="match status" value="1"/>
</dbReference>